<name>A0A4U6XD47_9PEZI</name>
<dbReference type="AlphaFoldDB" id="A0A4U6XD47"/>
<evidence type="ECO:0000313" key="2">
    <source>
        <dbReference type="Proteomes" id="UP000310108"/>
    </source>
</evidence>
<gene>
    <name evidence="1" type="ORF">CTA1_5507</name>
</gene>
<reference evidence="1 2" key="1">
    <citation type="journal article" date="2019" name="PLoS ONE">
        <title>Comparative genome analysis indicates high evolutionary potential of pathogenicity genes in Colletotrichum tanaceti.</title>
        <authorList>
            <person name="Lelwala R.V."/>
            <person name="Korhonen P.K."/>
            <person name="Young N.D."/>
            <person name="Scott J.B."/>
            <person name="Ades P.A."/>
            <person name="Gasser R.B."/>
            <person name="Taylor P.W.J."/>
        </authorList>
    </citation>
    <scope>NUCLEOTIDE SEQUENCE [LARGE SCALE GENOMIC DNA]</scope>
    <source>
        <strain evidence="1">BRIP57314</strain>
    </source>
</reference>
<dbReference type="EMBL" id="PJEX01000173">
    <property type="protein sequence ID" value="TKW53681.1"/>
    <property type="molecule type" value="Genomic_DNA"/>
</dbReference>
<sequence length="126" mass="13695">MFSAETIINRASFCASAAATTSAAPLPQLVAQPPAVVLLLLRHAVVRVHLQNVCELGVVEPPGVLLRPERHHAARAEPRDHLCQRRLCRLSGTSDAGPAAALHLALRRPEELVARYLSLYMEHVDA</sequence>
<protein>
    <submittedName>
        <fullName evidence="1">Uncharacterized protein</fullName>
    </submittedName>
</protein>
<accession>A0A4U6XD47</accession>
<evidence type="ECO:0000313" key="1">
    <source>
        <dbReference type="EMBL" id="TKW53681.1"/>
    </source>
</evidence>
<organism evidence="1 2">
    <name type="scientific">Colletotrichum tanaceti</name>
    <dbReference type="NCBI Taxonomy" id="1306861"/>
    <lineage>
        <taxon>Eukaryota</taxon>
        <taxon>Fungi</taxon>
        <taxon>Dikarya</taxon>
        <taxon>Ascomycota</taxon>
        <taxon>Pezizomycotina</taxon>
        <taxon>Sordariomycetes</taxon>
        <taxon>Hypocreomycetidae</taxon>
        <taxon>Glomerellales</taxon>
        <taxon>Glomerellaceae</taxon>
        <taxon>Colletotrichum</taxon>
        <taxon>Colletotrichum destructivum species complex</taxon>
    </lineage>
</organism>
<dbReference type="Proteomes" id="UP000310108">
    <property type="component" value="Unassembled WGS sequence"/>
</dbReference>
<proteinExistence type="predicted"/>
<keyword evidence="2" id="KW-1185">Reference proteome</keyword>
<comment type="caution">
    <text evidence="1">The sequence shown here is derived from an EMBL/GenBank/DDBJ whole genome shotgun (WGS) entry which is preliminary data.</text>
</comment>